<evidence type="ECO:0000313" key="1">
    <source>
        <dbReference type="EMBL" id="KAF9445550.1"/>
    </source>
</evidence>
<dbReference type="Proteomes" id="UP000807342">
    <property type="component" value="Unassembled WGS sequence"/>
</dbReference>
<sequence>MSDSLADWVKGQFTPLFQKNTESADSDVSSTLGSTFKPDARIIYNHQSIDLAKFGDDLNQSGFAVTRTDVEWKEIFATPNESDGSGTQAGIVAGYFVVTRSMKFRIRAAPARTLQHCFFSAKVEEGTQTEQGPGNRLISELFITSISKQAPIHLQGIPVSWLDRASLILPNLI</sequence>
<dbReference type="EMBL" id="MU151294">
    <property type="protein sequence ID" value="KAF9445550.1"/>
    <property type="molecule type" value="Genomic_DNA"/>
</dbReference>
<reference evidence="1" key="1">
    <citation type="submission" date="2020-11" db="EMBL/GenBank/DDBJ databases">
        <authorList>
            <consortium name="DOE Joint Genome Institute"/>
            <person name="Ahrendt S."/>
            <person name="Riley R."/>
            <person name="Andreopoulos W."/>
            <person name="Labutti K."/>
            <person name="Pangilinan J."/>
            <person name="Ruiz-Duenas F.J."/>
            <person name="Barrasa J.M."/>
            <person name="Sanchez-Garcia M."/>
            <person name="Camarero S."/>
            <person name="Miyauchi S."/>
            <person name="Serrano A."/>
            <person name="Linde D."/>
            <person name="Babiker R."/>
            <person name="Drula E."/>
            <person name="Ayuso-Fernandez I."/>
            <person name="Pacheco R."/>
            <person name="Padilla G."/>
            <person name="Ferreira P."/>
            <person name="Barriuso J."/>
            <person name="Kellner H."/>
            <person name="Castanera R."/>
            <person name="Alfaro M."/>
            <person name="Ramirez L."/>
            <person name="Pisabarro A.G."/>
            <person name="Kuo A."/>
            <person name="Tritt A."/>
            <person name="Lipzen A."/>
            <person name="He G."/>
            <person name="Yan M."/>
            <person name="Ng V."/>
            <person name="Cullen D."/>
            <person name="Martin F."/>
            <person name="Rosso M.-N."/>
            <person name="Henrissat B."/>
            <person name="Hibbett D."/>
            <person name="Martinez A.T."/>
            <person name="Grigoriev I.V."/>
        </authorList>
    </citation>
    <scope>NUCLEOTIDE SEQUENCE</scope>
    <source>
        <strain evidence="1">MF-IS2</strain>
    </source>
</reference>
<gene>
    <name evidence="1" type="ORF">P691DRAFT_675366</name>
</gene>
<dbReference type="AlphaFoldDB" id="A0A9P5X9I2"/>
<evidence type="ECO:0000313" key="2">
    <source>
        <dbReference type="Proteomes" id="UP000807342"/>
    </source>
</evidence>
<comment type="caution">
    <text evidence="1">The sequence shown here is derived from an EMBL/GenBank/DDBJ whole genome shotgun (WGS) entry which is preliminary data.</text>
</comment>
<organism evidence="1 2">
    <name type="scientific">Macrolepiota fuliginosa MF-IS2</name>
    <dbReference type="NCBI Taxonomy" id="1400762"/>
    <lineage>
        <taxon>Eukaryota</taxon>
        <taxon>Fungi</taxon>
        <taxon>Dikarya</taxon>
        <taxon>Basidiomycota</taxon>
        <taxon>Agaricomycotina</taxon>
        <taxon>Agaricomycetes</taxon>
        <taxon>Agaricomycetidae</taxon>
        <taxon>Agaricales</taxon>
        <taxon>Agaricineae</taxon>
        <taxon>Agaricaceae</taxon>
        <taxon>Macrolepiota</taxon>
    </lineage>
</organism>
<dbReference type="OrthoDB" id="3197409at2759"/>
<keyword evidence="2" id="KW-1185">Reference proteome</keyword>
<proteinExistence type="predicted"/>
<accession>A0A9P5X9I2</accession>
<protein>
    <submittedName>
        <fullName evidence="1">Uncharacterized protein</fullName>
    </submittedName>
</protein>
<name>A0A9P5X9I2_9AGAR</name>